<keyword evidence="1" id="KW-0175">Coiled coil</keyword>
<name>A0A919A141_9ACTN</name>
<dbReference type="RefSeq" id="WP_190202008.1">
    <property type="nucleotide sequence ID" value="NZ_BNBI01000001.1"/>
</dbReference>
<feature type="coiled-coil region" evidence="1">
    <location>
        <begin position="422"/>
        <end position="460"/>
    </location>
</feature>
<evidence type="ECO:0000256" key="1">
    <source>
        <dbReference type="SAM" id="Coils"/>
    </source>
</evidence>
<dbReference type="Pfam" id="PF04230">
    <property type="entry name" value="PS_pyruv_trans"/>
    <property type="match status" value="1"/>
</dbReference>
<organism evidence="3 4">
    <name type="scientific">Streptomyces fumanus</name>
    <dbReference type="NCBI Taxonomy" id="67302"/>
    <lineage>
        <taxon>Bacteria</taxon>
        <taxon>Bacillati</taxon>
        <taxon>Actinomycetota</taxon>
        <taxon>Actinomycetes</taxon>
        <taxon>Kitasatosporales</taxon>
        <taxon>Streptomycetaceae</taxon>
        <taxon>Streptomyces</taxon>
    </lineage>
</organism>
<protein>
    <recommendedName>
        <fullName evidence="2">Polysaccharide pyruvyl transferase domain-containing protein</fullName>
    </recommendedName>
</protein>
<keyword evidence="4" id="KW-1185">Reference proteome</keyword>
<dbReference type="Proteomes" id="UP000630718">
    <property type="component" value="Unassembled WGS sequence"/>
</dbReference>
<dbReference type="AlphaFoldDB" id="A0A919A141"/>
<dbReference type="InterPro" id="IPR007345">
    <property type="entry name" value="Polysacch_pyruvyl_Trfase"/>
</dbReference>
<comment type="caution">
    <text evidence="3">The sequence shown here is derived from an EMBL/GenBank/DDBJ whole genome shotgun (WGS) entry which is preliminary data.</text>
</comment>
<reference evidence="3" key="2">
    <citation type="submission" date="2020-09" db="EMBL/GenBank/DDBJ databases">
        <authorList>
            <person name="Sun Q."/>
            <person name="Ohkuma M."/>
        </authorList>
    </citation>
    <scope>NUCLEOTIDE SEQUENCE</scope>
    <source>
        <strain evidence="3">JCM 4477</strain>
    </source>
</reference>
<sequence>MKRILIQAGNNPFDVPSVESTLVRNSIRGNVGNLMYTNAAYKHLSVPGRTEIQVDTKHFRDLTVEDADRINDSCDVFVIPMANAFKKKFVPHLNILADVVGRLKVPVVVLGVGAQATLDNDTSYLSPVNDAVKRFIGAVLDRSASIGVRGEFTQRYLNELGFQGVDVIGCPSTFLRGPGFRIDHTAGRSLPDNPRIALSTALRLANSGLASKLNAAILRQFPDLTYFAQEGRDLQTLFWGDTSIAAGQSMPMPDLASHPLIRSADVCVPLEPHSWIDTLAGYDFALGTRIHGNIAALVAGTPAFVFAHDSRTLELSRYHHIPHRPLTELRPDTEVADLYAETDYTAFNEHYDEGFRRLLDFMTRNGLENTYEHGDGGEAYDKKVAATEFTAPYRRPETVDQDDLLFRITLLREQNKDVAAHAARVEKKAAAQAGRIRKLEAELAAVKKATEKRLAALEARAADNRPGKAGRLMKRLSAK</sequence>
<accession>A0A919A141</accession>
<reference evidence="3" key="1">
    <citation type="journal article" date="2014" name="Int. J. Syst. Evol. Microbiol.">
        <title>Complete genome sequence of Corynebacterium casei LMG S-19264T (=DSM 44701T), isolated from a smear-ripened cheese.</title>
        <authorList>
            <consortium name="US DOE Joint Genome Institute (JGI-PGF)"/>
            <person name="Walter F."/>
            <person name="Albersmeier A."/>
            <person name="Kalinowski J."/>
            <person name="Ruckert C."/>
        </authorList>
    </citation>
    <scope>NUCLEOTIDE SEQUENCE</scope>
    <source>
        <strain evidence="3">JCM 4477</strain>
    </source>
</reference>
<evidence type="ECO:0000313" key="3">
    <source>
        <dbReference type="EMBL" id="GHE82350.1"/>
    </source>
</evidence>
<gene>
    <name evidence="3" type="ORF">GCM10018772_00520</name>
</gene>
<proteinExistence type="predicted"/>
<feature type="domain" description="Polysaccharide pyruvyl transferase" evidence="2">
    <location>
        <begin position="74"/>
        <end position="310"/>
    </location>
</feature>
<dbReference type="EMBL" id="BNBI01000001">
    <property type="protein sequence ID" value="GHE82350.1"/>
    <property type="molecule type" value="Genomic_DNA"/>
</dbReference>
<evidence type="ECO:0000313" key="4">
    <source>
        <dbReference type="Proteomes" id="UP000630718"/>
    </source>
</evidence>
<evidence type="ECO:0000259" key="2">
    <source>
        <dbReference type="Pfam" id="PF04230"/>
    </source>
</evidence>